<evidence type="ECO:0000256" key="1">
    <source>
        <dbReference type="ARBA" id="ARBA00023117"/>
    </source>
</evidence>
<dbReference type="PRINTS" id="PR00503">
    <property type="entry name" value="BROMODOMAIN"/>
</dbReference>
<dbReference type="GO" id="GO:0006355">
    <property type="term" value="P:regulation of DNA-templated transcription"/>
    <property type="evidence" value="ECO:0007669"/>
    <property type="project" value="TreeGrafter"/>
</dbReference>
<dbReference type="Pfam" id="PF00439">
    <property type="entry name" value="Bromodomain"/>
    <property type="match status" value="1"/>
</dbReference>
<accession>A0A7S4HDN0</accession>
<name>A0A7S4HDN0_9EUKA</name>
<protein>
    <recommendedName>
        <fullName evidence="3">Bromo domain-containing protein</fullName>
    </recommendedName>
</protein>
<dbReference type="GO" id="GO:0005634">
    <property type="term" value="C:nucleus"/>
    <property type="evidence" value="ECO:0007669"/>
    <property type="project" value="TreeGrafter"/>
</dbReference>
<sequence>MINRRSKRTRPTTSSVAAVNPSLVQQRWTAACLNVVRDLRARDKASAWRGIFGRPVDPVAFPDYLDAVPAPMDLGTIERALMAGRYAEAAAFAADVSRVWQNAVLYNGEGSAVAEWAAELEKMFEARFAERVPPAKGETDEMEEMQRDLKRMKAEVRAPRRVPATAQ</sequence>
<gene>
    <name evidence="4" type="ORF">CPOL0286_LOCUS1342</name>
</gene>
<dbReference type="InterPro" id="IPR001487">
    <property type="entry name" value="Bromodomain"/>
</dbReference>
<organism evidence="4">
    <name type="scientific">Prymnesium polylepis</name>
    <dbReference type="NCBI Taxonomy" id="72548"/>
    <lineage>
        <taxon>Eukaryota</taxon>
        <taxon>Haptista</taxon>
        <taxon>Haptophyta</taxon>
        <taxon>Prymnesiophyceae</taxon>
        <taxon>Prymnesiales</taxon>
        <taxon>Prymnesiaceae</taxon>
        <taxon>Prymnesium</taxon>
    </lineage>
</organism>
<keyword evidence="1 2" id="KW-0103">Bromodomain</keyword>
<dbReference type="PANTHER" id="PTHR22880">
    <property type="entry name" value="FALZ-RELATED BROMODOMAIN-CONTAINING PROTEINS"/>
    <property type="match status" value="1"/>
</dbReference>
<evidence type="ECO:0000259" key="3">
    <source>
        <dbReference type="PROSITE" id="PS50014"/>
    </source>
</evidence>
<dbReference type="InterPro" id="IPR036427">
    <property type="entry name" value="Bromodomain-like_sf"/>
</dbReference>
<proteinExistence type="predicted"/>
<feature type="domain" description="Bromo" evidence="3">
    <location>
        <begin position="44"/>
        <end position="114"/>
    </location>
</feature>
<dbReference type="GO" id="GO:0000785">
    <property type="term" value="C:chromatin"/>
    <property type="evidence" value="ECO:0007669"/>
    <property type="project" value="TreeGrafter"/>
</dbReference>
<dbReference type="InterPro" id="IPR050935">
    <property type="entry name" value="Bromo_chromatin_reader"/>
</dbReference>
<evidence type="ECO:0000313" key="4">
    <source>
        <dbReference type="EMBL" id="CAE2195988.1"/>
    </source>
</evidence>
<evidence type="ECO:0000256" key="2">
    <source>
        <dbReference type="PROSITE-ProRule" id="PRU00035"/>
    </source>
</evidence>
<dbReference type="EMBL" id="HBKO01002654">
    <property type="protein sequence ID" value="CAE2195988.1"/>
    <property type="molecule type" value="Transcribed_RNA"/>
</dbReference>
<dbReference type="SUPFAM" id="SSF47370">
    <property type="entry name" value="Bromodomain"/>
    <property type="match status" value="1"/>
</dbReference>
<dbReference type="PANTHER" id="PTHR22880:SF225">
    <property type="entry name" value="BROMODOMAIN-CONTAINING PROTEIN BET-1-RELATED"/>
    <property type="match status" value="1"/>
</dbReference>
<dbReference type="GO" id="GO:0006338">
    <property type="term" value="P:chromatin remodeling"/>
    <property type="evidence" value="ECO:0007669"/>
    <property type="project" value="TreeGrafter"/>
</dbReference>
<dbReference type="CDD" id="cd04369">
    <property type="entry name" value="Bromodomain"/>
    <property type="match status" value="1"/>
</dbReference>
<dbReference type="SMART" id="SM00297">
    <property type="entry name" value="BROMO"/>
    <property type="match status" value="1"/>
</dbReference>
<dbReference type="AlphaFoldDB" id="A0A7S4HDN0"/>
<reference evidence="4" key="1">
    <citation type="submission" date="2021-01" db="EMBL/GenBank/DDBJ databases">
        <authorList>
            <person name="Corre E."/>
            <person name="Pelletier E."/>
            <person name="Niang G."/>
            <person name="Scheremetjew M."/>
            <person name="Finn R."/>
            <person name="Kale V."/>
            <person name="Holt S."/>
            <person name="Cochrane G."/>
            <person name="Meng A."/>
            <person name="Brown T."/>
            <person name="Cohen L."/>
        </authorList>
    </citation>
    <scope>NUCLEOTIDE SEQUENCE</scope>
    <source>
        <strain evidence="4">UIO037</strain>
    </source>
</reference>
<dbReference type="Gene3D" id="1.20.920.10">
    <property type="entry name" value="Bromodomain-like"/>
    <property type="match status" value="1"/>
</dbReference>
<dbReference type="PROSITE" id="PS50014">
    <property type="entry name" value="BROMODOMAIN_2"/>
    <property type="match status" value="1"/>
</dbReference>